<name>X1USS3_9ZZZZ</name>
<proteinExistence type="predicted"/>
<feature type="compositionally biased region" description="Basic and acidic residues" evidence="1">
    <location>
        <begin position="1"/>
        <end position="14"/>
    </location>
</feature>
<comment type="caution">
    <text evidence="2">The sequence shown here is derived from an EMBL/GenBank/DDBJ whole genome shotgun (WGS) entry which is preliminary data.</text>
</comment>
<dbReference type="EMBL" id="BARW01040791">
    <property type="protein sequence ID" value="GAJ20499.1"/>
    <property type="molecule type" value="Genomic_DNA"/>
</dbReference>
<feature type="non-terminal residue" evidence="2">
    <location>
        <position position="50"/>
    </location>
</feature>
<reference evidence="2" key="1">
    <citation type="journal article" date="2014" name="Front. Microbiol.">
        <title>High frequency of phylogenetically diverse reductive dehalogenase-homologous genes in deep subseafloor sedimentary metagenomes.</title>
        <authorList>
            <person name="Kawai M."/>
            <person name="Futagami T."/>
            <person name="Toyoda A."/>
            <person name="Takaki Y."/>
            <person name="Nishi S."/>
            <person name="Hori S."/>
            <person name="Arai W."/>
            <person name="Tsubouchi T."/>
            <person name="Morono Y."/>
            <person name="Uchiyama I."/>
            <person name="Ito T."/>
            <person name="Fujiyama A."/>
            <person name="Inagaki F."/>
            <person name="Takami H."/>
        </authorList>
    </citation>
    <scope>NUCLEOTIDE SEQUENCE</scope>
    <source>
        <strain evidence="2">Expedition CK06-06</strain>
    </source>
</reference>
<organism evidence="2">
    <name type="scientific">marine sediment metagenome</name>
    <dbReference type="NCBI Taxonomy" id="412755"/>
    <lineage>
        <taxon>unclassified sequences</taxon>
        <taxon>metagenomes</taxon>
        <taxon>ecological metagenomes</taxon>
    </lineage>
</organism>
<evidence type="ECO:0000256" key="1">
    <source>
        <dbReference type="SAM" id="MobiDB-lite"/>
    </source>
</evidence>
<accession>X1USS3</accession>
<protein>
    <submittedName>
        <fullName evidence="2">Uncharacterized protein</fullName>
    </submittedName>
</protein>
<dbReference type="AlphaFoldDB" id="X1USS3"/>
<sequence length="50" mass="5723">MKKLLAEIEEEKPPRKPVRPRVPPPGVRAEEPTTQERLEAEIGYLFPEGI</sequence>
<gene>
    <name evidence="2" type="ORF">S12H4_61449</name>
</gene>
<feature type="region of interest" description="Disordered" evidence="1">
    <location>
        <begin position="1"/>
        <end position="34"/>
    </location>
</feature>
<evidence type="ECO:0000313" key="2">
    <source>
        <dbReference type="EMBL" id="GAJ20499.1"/>
    </source>
</evidence>